<gene>
    <name evidence="1" type="ORF">SEA_TRINA_128</name>
</gene>
<name>A0A2D1A466_9CAUD</name>
<reference evidence="2" key="1">
    <citation type="submission" date="2017-08" db="EMBL/GenBank/DDBJ databases">
        <authorList>
            <person name="de Groot N.N."/>
        </authorList>
    </citation>
    <scope>NUCLEOTIDE SEQUENCE [LARGE SCALE GENOMIC DNA]</scope>
</reference>
<protein>
    <submittedName>
        <fullName evidence="1">Uncharacterized protein</fullName>
    </submittedName>
</protein>
<dbReference type="EMBL" id="MF668286">
    <property type="protein sequence ID" value="ASZ74936.1"/>
    <property type="molecule type" value="Genomic_DNA"/>
</dbReference>
<evidence type="ECO:0000313" key="2">
    <source>
        <dbReference type="Proteomes" id="UP000231419"/>
    </source>
</evidence>
<organism evidence="1 2">
    <name type="scientific">Rhodococcus phage Trina</name>
    <dbReference type="NCBI Taxonomy" id="2027905"/>
    <lineage>
        <taxon>Viruses</taxon>
        <taxon>Duplodnaviria</taxon>
        <taxon>Heunggongvirae</taxon>
        <taxon>Uroviricota</taxon>
        <taxon>Caudoviricetes</taxon>
        <taxon>Trinavirus</taxon>
        <taxon>Trinavirus trina</taxon>
    </lineage>
</organism>
<keyword evidence="2" id="KW-1185">Reference proteome</keyword>
<proteinExistence type="predicted"/>
<accession>A0A2D1A466</accession>
<evidence type="ECO:0000313" key="1">
    <source>
        <dbReference type="EMBL" id="ASZ74936.1"/>
    </source>
</evidence>
<dbReference type="Proteomes" id="UP000231419">
    <property type="component" value="Segment"/>
</dbReference>
<sequence length="90" mass="10759">MNWIDNFNQDLLEFLREDDVIPKGYSIHEIQTRESTKKCGEGTCDLTYFPLTIWVINTWKTNCKIIESEYDFAEFMQWVANKQRSIKDSK</sequence>